<protein>
    <submittedName>
        <fullName evidence="5">Hut operon positive regulatory protein</fullName>
    </submittedName>
</protein>
<gene>
    <name evidence="5" type="primary">hutP_1</name>
    <name evidence="5" type="ORF">SDC9_42990</name>
</gene>
<sequence>MFVIWKKIFNTPQEELEDEPVEMEAGAGAQCPEDDIPRASHQHHGREREPLSLDINSRGGERDQPGIELNLKIRIDDESQVGRAALLLAATTSNETECVFKKELSSIGWRSVATEVGGLAGDLPQKITRALVGASLNAGVVEKKRNEMHALMHAALEALDGFLVVGMLEASVGAKIAIVRNSKWISVAVMGDTAYHAVAHHERCGLGVMHI</sequence>
<reference evidence="5" key="1">
    <citation type="submission" date="2019-08" db="EMBL/GenBank/DDBJ databases">
        <authorList>
            <person name="Kucharzyk K."/>
            <person name="Murdoch R.W."/>
            <person name="Higgins S."/>
            <person name="Loffler F."/>
        </authorList>
    </citation>
    <scope>NUCLEOTIDE SEQUENCE</scope>
</reference>
<keyword evidence="1" id="KW-0694">RNA-binding</keyword>
<keyword evidence="2" id="KW-0805">Transcription regulation</keyword>
<dbReference type="EMBL" id="VSSQ01000527">
    <property type="protein sequence ID" value="MPL96806.1"/>
    <property type="molecule type" value="Genomic_DNA"/>
</dbReference>
<dbReference type="InterPro" id="IPR015111">
    <property type="entry name" value="Regulatory_HutP"/>
</dbReference>
<evidence type="ECO:0000256" key="1">
    <source>
        <dbReference type="ARBA" id="ARBA00022884"/>
    </source>
</evidence>
<name>A0A644VZX9_9ZZZZ</name>
<evidence type="ECO:0000313" key="5">
    <source>
        <dbReference type="EMBL" id="MPL96806.1"/>
    </source>
</evidence>
<organism evidence="5">
    <name type="scientific">bioreactor metagenome</name>
    <dbReference type="NCBI Taxonomy" id="1076179"/>
    <lineage>
        <taxon>unclassified sequences</taxon>
        <taxon>metagenomes</taxon>
        <taxon>ecological metagenomes</taxon>
    </lineage>
</organism>
<feature type="region of interest" description="Disordered" evidence="4">
    <location>
        <begin position="15"/>
        <end position="63"/>
    </location>
</feature>
<accession>A0A644VZX9</accession>
<evidence type="ECO:0000256" key="2">
    <source>
        <dbReference type="ARBA" id="ARBA00023015"/>
    </source>
</evidence>
<dbReference type="InterPro" id="IPR036482">
    <property type="entry name" value="Regulatory_HutP_sf"/>
</dbReference>
<dbReference type="Pfam" id="PF09021">
    <property type="entry name" value="HutP"/>
    <property type="match status" value="1"/>
</dbReference>
<evidence type="ECO:0000256" key="3">
    <source>
        <dbReference type="ARBA" id="ARBA00023163"/>
    </source>
</evidence>
<dbReference type="Gene3D" id="3.40.1510.10">
    <property type="entry name" value="Hut operon regulatory protein HutP"/>
    <property type="match status" value="1"/>
</dbReference>
<dbReference type="CDD" id="cd11640">
    <property type="entry name" value="HutP"/>
    <property type="match status" value="1"/>
</dbReference>
<proteinExistence type="predicted"/>
<evidence type="ECO:0000256" key="4">
    <source>
        <dbReference type="SAM" id="MobiDB-lite"/>
    </source>
</evidence>
<dbReference type="SUPFAM" id="SSF111064">
    <property type="entry name" value="Hut operon positive regulatory protein HutP"/>
    <property type="match status" value="1"/>
</dbReference>
<dbReference type="GO" id="GO:0003723">
    <property type="term" value="F:RNA binding"/>
    <property type="evidence" value="ECO:0007669"/>
    <property type="project" value="UniProtKB-KW"/>
</dbReference>
<keyword evidence="3" id="KW-0804">Transcription</keyword>
<comment type="caution">
    <text evidence="5">The sequence shown here is derived from an EMBL/GenBank/DDBJ whole genome shotgun (WGS) entry which is preliminary data.</text>
</comment>
<dbReference type="AlphaFoldDB" id="A0A644VZX9"/>